<accession>A0ABN1U1M0</accession>
<keyword evidence="3" id="KW-0732">Signal</keyword>
<evidence type="ECO:0000256" key="2">
    <source>
        <dbReference type="SAM" id="Phobius"/>
    </source>
</evidence>
<organism evidence="4 5">
    <name type="scientific">Nocardioides dubius</name>
    <dbReference type="NCBI Taxonomy" id="317019"/>
    <lineage>
        <taxon>Bacteria</taxon>
        <taxon>Bacillati</taxon>
        <taxon>Actinomycetota</taxon>
        <taxon>Actinomycetes</taxon>
        <taxon>Propionibacteriales</taxon>
        <taxon>Nocardioidaceae</taxon>
        <taxon>Nocardioides</taxon>
    </lineage>
</organism>
<proteinExistence type="predicted"/>
<feature type="compositionally biased region" description="Low complexity" evidence="1">
    <location>
        <begin position="177"/>
        <end position="225"/>
    </location>
</feature>
<dbReference type="Proteomes" id="UP001501581">
    <property type="component" value="Unassembled WGS sequence"/>
</dbReference>
<reference evidence="4 5" key="1">
    <citation type="journal article" date="2019" name="Int. J. Syst. Evol. Microbiol.">
        <title>The Global Catalogue of Microorganisms (GCM) 10K type strain sequencing project: providing services to taxonomists for standard genome sequencing and annotation.</title>
        <authorList>
            <consortium name="The Broad Institute Genomics Platform"/>
            <consortium name="The Broad Institute Genome Sequencing Center for Infectious Disease"/>
            <person name="Wu L."/>
            <person name="Ma J."/>
        </authorList>
    </citation>
    <scope>NUCLEOTIDE SEQUENCE [LARGE SCALE GENOMIC DNA]</scope>
    <source>
        <strain evidence="4 5">JCM 13008</strain>
    </source>
</reference>
<dbReference type="RefSeq" id="WP_343995980.1">
    <property type="nucleotide sequence ID" value="NZ_BAAALG010000012.1"/>
</dbReference>
<gene>
    <name evidence="4" type="ORF">GCM10009668_33330</name>
</gene>
<keyword evidence="5" id="KW-1185">Reference proteome</keyword>
<evidence type="ECO:0000313" key="4">
    <source>
        <dbReference type="EMBL" id="GAA1110078.1"/>
    </source>
</evidence>
<keyword evidence="2" id="KW-0472">Membrane</keyword>
<protein>
    <submittedName>
        <fullName evidence="4">Uncharacterized protein</fullName>
    </submittedName>
</protein>
<feature type="compositionally biased region" description="Pro residues" evidence="1">
    <location>
        <begin position="165"/>
        <end position="176"/>
    </location>
</feature>
<evidence type="ECO:0000256" key="3">
    <source>
        <dbReference type="SAM" id="SignalP"/>
    </source>
</evidence>
<keyword evidence="2" id="KW-0812">Transmembrane</keyword>
<comment type="caution">
    <text evidence="4">The sequence shown here is derived from an EMBL/GenBank/DDBJ whole genome shotgun (WGS) entry which is preliminary data.</text>
</comment>
<sequence length="293" mass="28924">MILRKLVGLAATGALSVAAGLVGVVGAAAPAQAAACGGTSGVTVVVDYNGLGGGVSTGCAIDGGDQRASAIFPSAGFPLQYASRSQGFVCRVTGVPSADQGESCVDAAPATRYWSLWWSDGKSGTWNYASQGAGSLRVPNGGYVAFSWHEGSGRAAAPGVSPTPRVAPPKPKPSNTPKPSSKPTKKAAPAKPSNTPTASATPSASPSAAPTEKPSAEPSASASTTELAEDPTATVDPDAPAVEEITQGPPADGKAEGAADSDDDGGLPIWLPVGLVVVVAAVGGVVAWRRRIA</sequence>
<evidence type="ECO:0000256" key="1">
    <source>
        <dbReference type="SAM" id="MobiDB-lite"/>
    </source>
</evidence>
<feature type="transmembrane region" description="Helical" evidence="2">
    <location>
        <begin position="269"/>
        <end position="288"/>
    </location>
</feature>
<keyword evidence="2" id="KW-1133">Transmembrane helix</keyword>
<feature type="region of interest" description="Disordered" evidence="1">
    <location>
        <begin position="153"/>
        <end position="266"/>
    </location>
</feature>
<name>A0ABN1U1M0_9ACTN</name>
<dbReference type="EMBL" id="BAAALG010000012">
    <property type="protein sequence ID" value="GAA1110078.1"/>
    <property type="molecule type" value="Genomic_DNA"/>
</dbReference>
<evidence type="ECO:0000313" key="5">
    <source>
        <dbReference type="Proteomes" id="UP001501581"/>
    </source>
</evidence>
<feature type="chain" id="PRO_5045392638" evidence="3">
    <location>
        <begin position="34"/>
        <end position="293"/>
    </location>
</feature>
<feature type="signal peptide" evidence="3">
    <location>
        <begin position="1"/>
        <end position="33"/>
    </location>
</feature>